<dbReference type="GO" id="GO:0051014">
    <property type="term" value="P:actin filament severing"/>
    <property type="evidence" value="ECO:0007669"/>
    <property type="project" value="TreeGrafter"/>
</dbReference>
<dbReference type="GO" id="GO:0051016">
    <property type="term" value="P:barbed-end actin filament capping"/>
    <property type="evidence" value="ECO:0007669"/>
    <property type="project" value="TreeGrafter"/>
</dbReference>
<keyword evidence="4" id="KW-0963">Cytoplasm</keyword>
<keyword evidence="6" id="KW-0106">Calcium</keyword>
<dbReference type="CDD" id="cd11293">
    <property type="entry name" value="gelsolin_S4_like"/>
    <property type="match status" value="1"/>
</dbReference>
<dbReference type="InterPro" id="IPR007122">
    <property type="entry name" value="Villin/Gelsolin"/>
</dbReference>
<dbReference type="FunFam" id="3.40.20.10:FF:000005">
    <property type="entry name" value="Gelsolin"/>
    <property type="match status" value="1"/>
</dbReference>
<feature type="domain" description="Gelsolin-like" evidence="11">
    <location>
        <begin position="28"/>
        <end position="107"/>
    </location>
</feature>
<dbReference type="SUPFAM" id="SSF55753">
    <property type="entry name" value="Actin depolymerizing proteins"/>
    <property type="match status" value="6"/>
</dbReference>
<organism evidence="12">
    <name type="scientific">Centruroides hentzi</name>
    <dbReference type="NCBI Taxonomy" id="88313"/>
    <lineage>
        <taxon>Eukaryota</taxon>
        <taxon>Metazoa</taxon>
        <taxon>Ecdysozoa</taxon>
        <taxon>Arthropoda</taxon>
        <taxon>Chelicerata</taxon>
        <taxon>Arachnida</taxon>
        <taxon>Scorpiones</taxon>
        <taxon>Buthida</taxon>
        <taxon>Buthoidea</taxon>
        <taxon>Buthidae</taxon>
        <taxon>Centruroides</taxon>
    </lineage>
</organism>
<feature type="domain" description="Gelsolin-like" evidence="11">
    <location>
        <begin position="270"/>
        <end position="340"/>
    </location>
</feature>
<evidence type="ECO:0000256" key="3">
    <source>
        <dbReference type="ARBA" id="ARBA00022467"/>
    </source>
</evidence>
<evidence type="ECO:0000313" key="12">
    <source>
        <dbReference type="EMBL" id="MBW20118.1"/>
    </source>
</evidence>
<dbReference type="GO" id="GO:0015629">
    <property type="term" value="C:actin cytoskeleton"/>
    <property type="evidence" value="ECO:0007669"/>
    <property type="project" value="TreeGrafter"/>
</dbReference>
<keyword evidence="8" id="KW-0206">Cytoskeleton</keyword>
<evidence type="ECO:0000256" key="1">
    <source>
        <dbReference type="ARBA" id="ARBA00004245"/>
    </source>
</evidence>
<evidence type="ECO:0000256" key="5">
    <source>
        <dbReference type="ARBA" id="ARBA00022737"/>
    </source>
</evidence>
<dbReference type="PRINTS" id="PR00597">
    <property type="entry name" value="GELSOLIN"/>
</dbReference>
<feature type="domain" description="Gelsolin-like" evidence="11">
    <location>
        <begin position="144"/>
        <end position="214"/>
    </location>
</feature>
<accession>A0A2I9LP17</accession>
<dbReference type="PANTHER" id="PTHR11977:SF123">
    <property type="entry name" value="GELSOLIN"/>
    <property type="match status" value="1"/>
</dbReference>
<dbReference type="GO" id="GO:0005546">
    <property type="term" value="F:phosphatidylinositol-4,5-bisphosphate binding"/>
    <property type="evidence" value="ECO:0007669"/>
    <property type="project" value="TreeGrafter"/>
</dbReference>
<comment type="subcellular location">
    <subcellularLocation>
        <location evidence="1">Cytoplasm</location>
        <location evidence="1">Cytoskeleton</location>
    </subcellularLocation>
</comment>
<proteinExistence type="inferred from homology"/>
<evidence type="ECO:0000256" key="8">
    <source>
        <dbReference type="ARBA" id="ARBA00023212"/>
    </source>
</evidence>
<dbReference type="FunFam" id="3.40.20.10:FF:000001">
    <property type="entry name" value="Gelsolin"/>
    <property type="match status" value="1"/>
</dbReference>
<feature type="compositionally biased region" description="Basic and acidic residues" evidence="10">
    <location>
        <begin position="230"/>
        <end position="256"/>
    </location>
</feature>
<dbReference type="GO" id="GO:0051015">
    <property type="term" value="F:actin filament binding"/>
    <property type="evidence" value="ECO:0007669"/>
    <property type="project" value="InterPro"/>
</dbReference>
<evidence type="ECO:0000259" key="11">
    <source>
        <dbReference type="Pfam" id="PF00626"/>
    </source>
</evidence>
<comment type="similarity">
    <text evidence="2">Belongs to the villin/gelsolin family.</text>
</comment>
<evidence type="ECO:0000256" key="4">
    <source>
        <dbReference type="ARBA" id="ARBA00022490"/>
    </source>
</evidence>
<feature type="region of interest" description="Disordered" evidence="10">
    <location>
        <begin position="223"/>
        <end position="256"/>
    </location>
</feature>
<dbReference type="InterPro" id="IPR029006">
    <property type="entry name" value="ADF-H/Gelsolin-like_dom_sf"/>
</dbReference>
<dbReference type="EMBL" id="GFWZ01000128">
    <property type="protein sequence ID" value="MBW20118.1"/>
    <property type="molecule type" value="Transcribed_RNA"/>
</dbReference>
<dbReference type="GO" id="GO:0008154">
    <property type="term" value="P:actin polymerization or depolymerization"/>
    <property type="evidence" value="ECO:0007669"/>
    <property type="project" value="TreeGrafter"/>
</dbReference>
<dbReference type="CDD" id="cd11289">
    <property type="entry name" value="gelsolin_S2_like"/>
    <property type="match status" value="1"/>
</dbReference>
<evidence type="ECO:0000256" key="2">
    <source>
        <dbReference type="ARBA" id="ARBA00008418"/>
    </source>
</evidence>
<dbReference type="CDD" id="cd11290">
    <property type="entry name" value="gelsolin_S1_like"/>
    <property type="match status" value="1"/>
</dbReference>
<keyword evidence="5" id="KW-0677">Repeat</keyword>
<dbReference type="Gene3D" id="3.40.20.10">
    <property type="entry name" value="Severin"/>
    <property type="match status" value="6"/>
</dbReference>
<dbReference type="CDD" id="cd11291">
    <property type="entry name" value="gelsolin_S6_like"/>
    <property type="match status" value="1"/>
</dbReference>
<name>A0A2I9LP17_9SCOR</name>
<feature type="domain" description="Gelsolin-like" evidence="11">
    <location>
        <begin position="413"/>
        <end position="495"/>
    </location>
</feature>
<protein>
    <submittedName>
        <fullName evidence="12">Gelsolin, cytoplasmic</fullName>
    </submittedName>
</protein>
<evidence type="ECO:0000256" key="10">
    <source>
        <dbReference type="SAM" id="MobiDB-lite"/>
    </source>
</evidence>
<dbReference type="FunFam" id="3.40.20.10:FF:000002">
    <property type="entry name" value="Gelsolin"/>
    <property type="match status" value="1"/>
</dbReference>
<dbReference type="SMART" id="SM00262">
    <property type="entry name" value="GEL"/>
    <property type="match status" value="6"/>
</dbReference>
<keyword evidence="3" id="KW-0117">Actin capping</keyword>
<feature type="domain" description="Gelsolin-like" evidence="11">
    <location>
        <begin position="648"/>
        <end position="721"/>
    </location>
</feature>
<sequence length="742" mass="83783">MTVLDPAFEGAGQDAGLQIWRIEQMQVKPIDPKQYGSFYSGDSYILLHTRKTKSGHFDWNIHFWLGNNTSQDEAGAAAIKSVELDDVLGGSPVQHREVQQHESKLFLSYFKSGVRYLEGGVASGFRHVTDEVEKRLFQVKGRRNVRVHQVELSIDSMNKGDCFILDAGRDIYLWTGEKSGRMERIKAIQAATGIRDDVHAGKSVIHILDESCSPDEKEKFFEELGGGSDADVKDAESGGDDAEHERTSETEASLHRISDEPKLTVDKIGERPLKQEFLEADNCFLLDGGVSGIFVWVGKGASHKERVESMKLAEKYLDYRGYPKWVSVTRVIAGAEPPNFKQYFVSWKEPEEQIGLGRVYTAEQIAASVTEPDFNVLSLHREKRLLLAKNSGKAYGFMPDDGSGNIEIWRIENFELAPVDESAKGMFFGGDSYVLKYTYNIDGRERYIIYFWQGKNSSQDEKASSAIWAVKLDNDLFGKAIQVRVAQGAEPQHFLRIFKGKMIIFMGGHASGFRNVRDHDTYDPEGSRMFRIKGTNDYDVRAEQVPEAANSLNSGDVFVVETPSTTYIWIGKESSEDERNMGRNIISLISPDREAVEIMEEEEPDEFWEGIGGKTEYEKFTGLPEKPLLEPRLFRCSTDTGKLRVEEICNFTQEDLAEDDVMVLDSGDEIFIWIGKGASEDEKSQSLKMAEDYIKTDPTERTLDNTVIITIKQGEEPATFIAIFDEWNSNMWDNMRNQGALI</sequence>
<dbReference type="AlphaFoldDB" id="A0A2I9LP17"/>
<dbReference type="InterPro" id="IPR007123">
    <property type="entry name" value="Gelsolin-like_dom"/>
</dbReference>
<evidence type="ECO:0000256" key="9">
    <source>
        <dbReference type="ARBA" id="ARBA00055420"/>
    </source>
</evidence>
<keyword evidence="7" id="KW-0009">Actin-binding</keyword>
<comment type="function">
    <text evidence="9">Calcium-regulated, actin-modulating protein that binds to the plus (or barbed) ends of actin monomers or filaments, preventing monomer exchange (end-blocking or capping). It can promote the assembly of monomers into filaments (nucleation) as well as sever filaments already formed.</text>
</comment>
<dbReference type="CDD" id="cd11292">
    <property type="entry name" value="gelsolin_S3_like"/>
    <property type="match status" value="1"/>
</dbReference>
<reference evidence="12" key="1">
    <citation type="journal article" date="2017" name="Toxicon">
        <title>Venom-gland transcriptomics and venom proteomics of the Hentz striped scorpion (Centruroides hentzi; Buthidae) reveal high toxin diversity in a harmless member of a lethal family.</title>
        <authorList>
            <person name="Ward M.J."/>
            <person name="Ellsworth S.A."/>
            <person name="Rokyta D.R."/>
        </authorList>
    </citation>
    <scope>NUCLEOTIDE SEQUENCE</scope>
    <source>
        <tissue evidence="12">Venom gland</tissue>
    </source>
</reference>
<dbReference type="PANTHER" id="PTHR11977">
    <property type="entry name" value="VILLIN"/>
    <property type="match status" value="1"/>
</dbReference>
<evidence type="ECO:0000256" key="7">
    <source>
        <dbReference type="ARBA" id="ARBA00023203"/>
    </source>
</evidence>
<dbReference type="GO" id="GO:0005737">
    <property type="term" value="C:cytoplasm"/>
    <property type="evidence" value="ECO:0007669"/>
    <property type="project" value="TreeGrafter"/>
</dbReference>
<evidence type="ECO:0000256" key="6">
    <source>
        <dbReference type="ARBA" id="ARBA00022837"/>
    </source>
</evidence>
<dbReference type="Pfam" id="PF00626">
    <property type="entry name" value="Gelsolin"/>
    <property type="match status" value="6"/>
</dbReference>
<feature type="domain" description="Gelsolin-like" evidence="11">
    <location>
        <begin position="540"/>
        <end position="584"/>
    </location>
</feature>